<organism evidence="9 10">
    <name type="scientific">Gnathostoma spinigerum</name>
    <dbReference type="NCBI Taxonomy" id="75299"/>
    <lineage>
        <taxon>Eukaryota</taxon>
        <taxon>Metazoa</taxon>
        <taxon>Ecdysozoa</taxon>
        <taxon>Nematoda</taxon>
        <taxon>Chromadorea</taxon>
        <taxon>Rhabditida</taxon>
        <taxon>Spirurina</taxon>
        <taxon>Gnathostomatomorpha</taxon>
        <taxon>Gnathostomatoidea</taxon>
        <taxon>Gnathostomatidae</taxon>
        <taxon>Gnathostoma</taxon>
    </lineage>
</organism>
<keyword evidence="5" id="KW-0687">Ribonucleoprotein</keyword>
<dbReference type="PANTHER" id="PTHR13334">
    <property type="entry name" value="MITOCHONDRIAL 28S RIBOSOMAL PROTEIN S10"/>
    <property type="match status" value="1"/>
</dbReference>
<comment type="similarity">
    <text evidence="2">Belongs to the universal ribosomal protein uS10 family.</text>
</comment>
<reference evidence="9 10" key="1">
    <citation type="submission" date="2024-08" db="EMBL/GenBank/DDBJ databases">
        <title>Gnathostoma spinigerum genome.</title>
        <authorList>
            <person name="Gonzalez-Bertolin B."/>
            <person name="Monzon S."/>
            <person name="Zaballos A."/>
            <person name="Jimenez P."/>
            <person name="Dekumyoy P."/>
            <person name="Varona S."/>
            <person name="Cuesta I."/>
            <person name="Sumanam S."/>
            <person name="Adisakwattana P."/>
            <person name="Gasser R.B."/>
            <person name="Hernandez-Gonzalez A."/>
            <person name="Young N.D."/>
            <person name="Perteguer M.J."/>
        </authorList>
    </citation>
    <scope>NUCLEOTIDE SEQUENCE [LARGE SCALE GENOMIC DNA]</scope>
    <source>
        <strain evidence="9">AL3</strain>
        <tissue evidence="9">Liver</tissue>
    </source>
</reference>
<dbReference type="SUPFAM" id="SSF54999">
    <property type="entry name" value="Ribosomal protein S10"/>
    <property type="match status" value="1"/>
</dbReference>
<protein>
    <recommendedName>
        <fullName evidence="6">Small ribosomal subunit protein uS10m</fullName>
    </recommendedName>
    <alternativeName>
        <fullName evidence="7">28S ribosomal protein S10, mitochondrial</fullName>
    </alternativeName>
</protein>
<dbReference type="Proteomes" id="UP001608902">
    <property type="component" value="Unassembled WGS sequence"/>
</dbReference>
<evidence type="ECO:0000256" key="5">
    <source>
        <dbReference type="ARBA" id="ARBA00023274"/>
    </source>
</evidence>
<dbReference type="EMBL" id="JBGFUD010003662">
    <property type="protein sequence ID" value="MFH4978921.1"/>
    <property type="molecule type" value="Genomic_DNA"/>
</dbReference>
<gene>
    <name evidence="9" type="ORF">AB6A40_005630</name>
</gene>
<comment type="subcellular location">
    <subcellularLocation>
        <location evidence="1">Mitochondrion</location>
    </subcellularLocation>
</comment>
<dbReference type="Gene3D" id="3.30.70.600">
    <property type="entry name" value="Ribosomal protein S10 domain"/>
    <property type="match status" value="1"/>
</dbReference>
<evidence type="ECO:0000256" key="2">
    <source>
        <dbReference type="ARBA" id="ARBA00007102"/>
    </source>
</evidence>
<dbReference type="SMART" id="SM01403">
    <property type="entry name" value="Ribosomal_S10"/>
    <property type="match status" value="1"/>
</dbReference>
<evidence type="ECO:0000313" key="10">
    <source>
        <dbReference type="Proteomes" id="UP001608902"/>
    </source>
</evidence>
<proteinExistence type="inferred from homology"/>
<dbReference type="Pfam" id="PF00338">
    <property type="entry name" value="Ribosomal_S10"/>
    <property type="match status" value="1"/>
</dbReference>
<sequence length="173" mass="19992">MLKLVRGILLSTLQKKHFAFIGTTVNAQVRLASLSTEASEDSEEFDQLFPRVSLEIRGHDPAVLNSYTSFLRNTCEHLSIKHDPVQVLRYVRWVQPVLRSKFVHKKYKLHYETRTHIRQFTVKEVTGSTASTFLEYIERNIPEGVAMKVSYEHALPLPPMIKETMKKHAARSE</sequence>
<dbReference type="InterPro" id="IPR036838">
    <property type="entry name" value="Ribosomal_uS10_dom_sf"/>
</dbReference>
<evidence type="ECO:0000313" key="9">
    <source>
        <dbReference type="EMBL" id="MFH4978921.1"/>
    </source>
</evidence>
<evidence type="ECO:0000256" key="4">
    <source>
        <dbReference type="ARBA" id="ARBA00023128"/>
    </source>
</evidence>
<dbReference type="GO" id="GO:0005840">
    <property type="term" value="C:ribosome"/>
    <property type="evidence" value="ECO:0007669"/>
    <property type="project" value="UniProtKB-KW"/>
</dbReference>
<dbReference type="InterPro" id="IPR027486">
    <property type="entry name" value="Ribosomal_uS10_dom"/>
</dbReference>
<evidence type="ECO:0000256" key="6">
    <source>
        <dbReference type="ARBA" id="ARBA00035261"/>
    </source>
</evidence>
<evidence type="ECO:0000256" key="7">
    <source>
        <dbReference type="ARBA" id="ARBA00035544"/>
    </source>
</evidence>
<accession>A0ABD6EGS9</accession>
<keyword evidence="10" id="KW-1185">Reference proteome</keyword>
<comment type="caution">
    <text evidence="9">The sequence shown here is derived from an EMBL/GenBank/DDBJ whole genome shotgun (WGS) entry which is preliminary data.</text>
</comment>
<evidence type="ECO:0000256" key="1">
    <source>
        <dbReference type="ARBA" id="ARBA00004173"/>
    </source>
</evidence>
<dbReference type="GO" id="GO:1990904">
    <property type="term" value="C:ribonucleoprotein complex"/>
    <property type="evidence" value="ECO:0007669"/>
    <property type="project" value="UniProtKB-KW"/>
</dbReference>
<keyword evidence="4" id="KW-0496">Mitochondrion</keyword>
<dbReference type="PANTHER" id="PTHR13334:SF4">
    <property type="entry name" value="SMALL RIBOSOMAL SUBUNIT PROTEIN US10M"/>
    <property type="match status" value="1"/>
</dbReference>
<dbReference type="AlphaFoldDB" id="A0ABD6EGS9"/>
<dbReference type="InterPro" id="IPR040055">
    <property type="entry name" value="Ribosomal_uS10m"/>
</dbReference>
<dbReference type="GO" id="GO:0005739">
    <property type="term" value="C:mitochondrion"/>
    <property type="evidence" value="ECO:0007669"/>
    <property type="project" value="UniProtKB-SubCell"/>
</dbReference>
<evidence type="ECO:0000256" key="3">
    <source>
        <dbReference type="ARBA" id="ARBA00022980"/>
    </source>
</evidence>
<feature type="domain" description="Small ribosomal subunit protein uS10" evidence="8">
    <location>
        <begin position="53"/>
        <end position="150"/>
    </location>
</feature>
<keyword evidence="3" id="KW-0689">Ribosomal protein</keyword>
<name>A0ABD6EGS9_9BILA</name>
<evidence type="ECO:0000259" key="8">
    <source>
        <dbReference type="SMART" id="SM01403"/>
    </source>
</evidence>